<keyword evidence="2" id="KW-0067">ATP-binding</keyword>
<evidence type="ECO:0000256" key="1">
    <source>
        <dbReference type="ARBA" id="ARBA00022741"/>
    </source>
</evidence>
<dbReference type="GO" id="GO:0005737">
    <property type="term" value="C:cytoplasm"/>
    <property type="evidence" value="ECO:0007669"/>
    <property type="project" value="TreeGrafter"/>
</dbReference>
<protein>
    <submittedName>
        <fullName evidence="4">AAA ATPase-like protein</fullName>
    </submittedName>
</protein>
<gene>
    <name evidence="4" type="ORF">EV193_103535</name>
</gene>
<dbReference type="SUPFAM" id="SSF48452">
    <property type="entry name" value="TPR-like"/>
    <property type="match status" value="1"/>
</dbReference>
<dbReference type="Gene3D" id="1.25.40.10">
    <property type="entry name" value="Tetratricopeptide repeat domain"/>
    <property type="match status" value="2"/>
</dbReference>
<accession>A0A4Q7KWY2</accession>
<dbReference type="InterPro" id="IPR041664">
    <property type="entry name" value="AAA_16"/>
</dbReference>
<evidence type="ECO:0000256" key="2">
    <source>
        <dbReference type="ARBA" id="ARBA00022840"/>
    </source>
</evidence>
<feature type="domain" description="AAA+ ATPase" evidence="3">
    <location>
        <begin position="26"/>
        <end position="222"/>
    </location>
</feature>
<dbReference type="SMART" id="SM00382">
    <property type="entry name" value="AAA"/>
    <property type="match status" value="1"/>
</dbReference>
<dbReference type="InterPro" id="IPR011990">
    <property type="entry name" value="TPR-like_helical_dom_sf"/>
</dbReference>
<keyword evidence="5" id="KW-1185">Reference proteome</keyword>
<sequence length="870" mass="94614">MPGVFVDREHESARMIEFVQQLSHGGPRVLAVHGDPGIGKSALLGAFEQWVRSNAAPRVRRVAAVRCHGQIGTENAYGPMIDIVKALRARLSRGRVAKLGTRAAVDSGAEILANLVPAAGPALRAGVGAVGKGAAASALPEVPVPRLVADAILGEVRQGRPVVLIIDDAHLIDTSSCLVLDRLLASQDSPLGIVLGMRNGELTDQNPLREIIDRSTIQETCSVIDLSGFAPAAVDSFVRARYGTGLTADQIATIHERTGGHPIFVSQYLSMIRESENGPTWPAPSSAAAVIRQRLRGLDPTDLELLSLAAVHGERFISSVVERLSGRDRSDVLDRLYQVSTTSGLIRLREPDEWTRRAGADHYEFEHAFVREALYTRQSPQSRRERHAAVAGHLDEMMRDWSTKPQEYLLEVIKQHHLGGQSLPAASKALEMARSLIATGGSLDEAERLCRQALDDVRQAESGATVDRLRVEIIELLLLATESRWSVNADFLASTPLEELSDEAVAAAERCDELNLRVRAAALRGRVLHKVRGVDHSLRALAEAVRLAKQSEDLALLFLTSSAYGRELTKRDLHAGLAALLDAERLAEEHDEVGRSTDPALAHAVARTAMQVGVSMFDAGDLGAADERLLRCVARLRADGDAGTMPTALNYLAQVQMALGQWEQALLTLRDAVAREDAEPSAWHGYNVALLGKLHLECGESAEAGRAFEAAWQETSRTWLVNIATLVCNLYAEFEIHRVERGEVDGQWVRDLLLSNIERAETAGLWRSVVVGLSLLGRLSLARGELDEALDASERAERILHTRGPLPAVRDEEVLYWRAVVLDKAGKHTEAAAALAAARAKVERQAATLTGRQRIGFLTRVPLNAKLMAD</sequence>
<dbReference type="EMBL" id="SGWQ01000003">
    <property type="protein sequence ID" value="RZS41215.1"/>
    <property type="molecule type" value="Genomic_DNA"/>
</dbReference>
<reference evidence="4 5" key="1">
    <citation type="submission" date="2019-02" db="EMBL/GenBank/DDBJ databases">
        <title>Genomic Encyclopedia of Type Strains, Phase IV (KMG-IV): sequencing the most valuable type-strain genomes for metagenomic binning, comparative biology and taxonomic classification.</title>
        <authorList>
            <person name="Goeker M."/>
        </authorList>
    </citation>
    <scope>NUCLEOTIDE SEQUENCE [LARGE SCALE GENOMIC DNA]</scope>
    <source>
        <strain evidence="4 5">DSM 101727</strain>
    </source>
</reference>
<dbReference type="PANTHER" id="PTHR16305:SF35">
    <property type="entry name" value="TRANSCRIPTIONAL ACTIVATOR DOMAIN"/>
    <property type="match status" value="1"/>
</dbReference>
<dbReference type="Pfam" id="PF13191">
    <property type="entry name" value="AAA_16"/>
    <property type="match status" value="1"/>
</dbReference>
<keyword evidence="1" id="KW-0547">Nucleotide-binding</keyword>
<evidence type="ECO:0000259" key="3">
    <source>
        <dbReference type="SMART" id="SM00382"/>
    </source>
</evidence>
<dbReference type="PANTHER" id="PTHR16305">
    <property type="entry name" value="TESTICULAR SOLUBLE ADENYLYL CYCLASE"/>
    <property type="match status" value="1"/>
</dbReference>
<evidence type="ECO:0000313" key="4">
    <source>
        <dbReference type="EMBL" id="RZS41215.1"/>
    </source>
</evidence>
<dbReference type="AlphaFoldDB" id="A0A4Q7KWY2"/>
<comment type="caution">
    <text evidence="4">The sequence shown here is derived from an EMBL/GenBank/DDBJ whole genome shotgun (WGS) entry which is preliminary data.</text>
</comment>
<dbReference type="Proteomes" id="UP000294257">
    <property type="component" value="Unassembled WGS sequence"/>
</dbReference>
<organism evidence="4 5">
    <name type="scientific">Herbihabitans rhizosphaerae</name>
    <dbReference type="NCBI Taxonomy" id="1872711"/>
    <lineage>
        <taxon>Bacteria</taxon>
        <taxon>Bacillati</taxon>
        <taxon>Actinomycetota</taxon>
        <taxon>Actinomycetes</taxon>
        <taxon>Pseudonocardiales</taxon>
        <taxon>Pseudonocardiaceae</taxon>
        <taxon>Herbihabitans</taxon>
    </lineage>
</organism>
<dbReference type="SUPFAM" id="SSF52540">
    <property type="entry name" value="P-loop containing nucleoside triphosphate hydrolases"/>
    <property type="match status" value="1"/>
</dbReference>
<dbReference type="InterPro" id="IPR027417">
    <property type="entry name" value="P-loop_NTPase"/>
</dbReference>
<dbReference type="InterPro" id="IPR003593">
    <property type="entry name" value="AAA+_ATPase"/>
</dbReference>
<dbReference type="Gene3D" id="3.40.50.300">
    <property type="entry name" value="P-loop containing nucleotide triphosphate hydrolases"/>
    <property type="match status" value="1"/>
</dbReference>
<evidence type="ECO:0000313" key="5">
    <source>
        <dbReference type="Proteomes" id="UP000294257"/>
    </source>
</evidence>
<dbReference type="GO" id="GO:0004016">
    <property type="term" value="F:adenylate cyclase activity"/>
    <property type="evidence" value="ECO:0007669"/>
    <property type="project" value="TreeGrafter"/>
</dbReference>
<proteinExistence type="predicted"/>
<dbReference type="GO" id="GO:0005524">
    <property type="term" value="F:ATP binding"/>
    <property type="evidence" value="ECO:0007669"/>
    <property type="project" value="UniProtKB-KW"/>
</dbReference>
<name>A0A4Q7KWY2_9PSEU</name>